<name>A0AAD4UVJ0_PRUDU</name>
<evidence type="ECO:0000313" key="2">
    <source>
        <dbReference type="EMBL" id="KAI5313443.1"/>
    </source>
</evidence>
<comment type="caution">
    <text evidence="2">The sequence shown here is derived from an EMBL/GenBank/DDBJ whole genome shotgun (WGS) entry which is preliminary data.</text>
</comment>
<sequence>MYHGGRFSDNFYVGGDMTYIDYVDKDKMSMVEIGWMVKHLGYMDGIILYHYKLHGPSNAMTLLQFDDYPLVIYQEEMDQDLL</sequence>
<feature type="domain" description="PB1-like" evidence="1">
    <location>
        <begin position="1"/>
        <end position="66"/>
    </location>
</feature>
<reference evidence="2 3" key="1">
    <citation type="journal article" date="2022" name="G3 (Bethesda)">
        <title>Whole-genome sequence and methylome profiling of the almond [Prunus dulcis (Mill.) D.A. Webb] cultivar 'Nonpareil'.</title>
        <authorList>
            <person name="D'Amico-Willman K.M."/>
            <person name="Ouma W.Z."/>
            <person name="Meulia T."/>
            <person name="Sideli G.M."/>
            <person name="Gradziel T.M."/>
            <person name="Fresnedo-Ramirez J."/>
        </authorList>
    </citation>
    <scope>NUCLEOTIDE SEQUENCE [LARGE SCALE GENOMIC DNA]</scope>
    <source>
        <strain evidence="2">Clone GOH B32 T37-40</strain>
    </source>
</reference>
<dbReference type="InterPro" id="IPR058594">
    <property type="entry name" value="PB1-like_dom_pln"/>
</dbReference>
<gene>
    <name evidence="2" type="ORF">L3X38_042619</name>
</gene>
<dbReference type="Pfam" id="PF26130">
    <property type="entry name" value="PB1-like"/>
    <property type="match status" value="1"/>
</dbReference>
<protein>
    <recommendedName>
        <fullName evidence="1">PB1-like domain-containing protein</fullName>
    </recommendedName>
</protein>
<dbReference type="Proteomes" id="UP001054821">
    <property type="component" value="Chromosome 8"/>
</dbReference>
<dbReference type="AlphaFoldDB" id="A0AAD4UVJ0"/>
<evidence type="ECO:0000313" key="3">
    <source>
        <dbReference type="Proteomes" id="UP001054821"/>
    </source>
</evidence>
<evidence type="ECO:0000259" key="1">
    <source>
        <dbReference type="Pfam" id="PF26130"/>
    </source>
</evidence>
<dbReference type="EMBL" id="JAJFAZ020000008">
    <property type="protein sequence ID" value="KAI5313443.1"/>
    <property type="molecule type" value="Genomic_DNA"/>
</dbReference>
<keyword evidence="3" id="KW-1185">Reference proteome</keyword>
<accession>A0AAD4UVJ0</accession>
<proteinExistence type="predicted"/>
<organism evidence="2 3">
    <name type="scientific">Prunus dulcis</name>
    <name type="common">Almond</name>
    <name type="synonym">Amygdalus dulcis</name>
    <dbReference type="NCBI Taxonomy" id="3755"/>
    <lineage>
        <taxon>Eukaryota</taxon>
        <taxon>Viridiplantae</taxon>
        <taxon>Streptophyta</taxon>
        <taxon>Embryophyta</taxon>
        <taxon>Tracheophyta</taxon>
        <taxon>Spermatophyta</taxon>
        <taxon>Magnoliopsida</taxon>
        <taxon>eudicotyledons</taxon>
        <taxon>Gunneridae</taxon>
        <taxon>Pentapetalae</taxon>
        <taxon>rosids</taxon>
        <taxon>fabids</taxon>
        <taxon>Rosales</taxon>
        <taxon>Rosaceae</taxon>
        <taxon>Amygdaloideae</taxon>
        <taxon>Amygdaleae</taxon>
        <taxon>Prunus</taxon>
    </lineage>
</organism>